<protein>
    <recommendedName>
        <fullName evidence="3">HTTM domain-containing protein</fullName>
    </recommendedName>
</protein>
<evidence type="ECO:0008006" key="3">
    <source>
        <dbReference type="Google" id="ProtNLM"/>
    </source>
</evidence>
<name>A0ABW6RUH1_9NOCA</name>
<sequence>MRVGPSFDRERYEKAANLAAAAALFTRASSLPAPWVFDEPALCRPMAGTRDATAYRLFKRLGVASAAWDCVRTRRVSARSIALTLVAEWLTASRLEGFAPYTEHLYLFALCLRASKTAGPGERADGVGRVPVLAYLASTIYLASAIAKLRHGRQSWLRTGDVIDNALSLYRWNRVSEWAALADPVVLARLVLAFELVALPISVSGPTGLRVVSVSGLLLHVANYATLRVSFWHLAFTHLPTLYAIRRTVRGK</sequence>
<keyword evidence="2" id="KW-1185">Reference proteome</keyword>
<accession>A0ABW6RUH1</accession>
<evidence type="ECO:0000313" key="2">
    <source>
        <dbReference type="Proteomes" id="UP001601992"/>
    </source>
</evidence>
<organism evidence="1 2">
    <name type="scientific">Nocardia jiangxiensis</name>
    <dbReference type="NCBI Taxonomy" id="282685"/>
    <lineage>
        <taxon>Bacteria</taxon>
        <taxon>Bacillati</taxon>
        <taxon>Actinomycetota</taxon>
        <taxon>Actinomycetes</taxon>
        <taxon>Mycobacteriales</taxon>
        <taxon>Nocardiaceae</taxon>
        <taxon>Nocardia</taxon>
    </lineage>
</organism>
<comment type="caution">
    <text evidence="1">The sequence shown here is derived from an EMBL/GenBank/DDBJ whole genome shotgun (WGS) entry which is preliminary data.</text>
</comment>
<gene>
    <name evidence="1" type="ORF">ACFYXQ_03940</name>
</gene>
<dbReference type="RefSeq" id="WP_387402583.1">
    <property type="nucleotide sequence ID" value="NZ_JBIAQY010000001.1"/>
</dbReference>
<reference evidence="1 2" key="1">
    <citation type="submission" date="2024-10" db="EMBL/GenBank/DDBJ databases">
        <title>The Natural Products Discovery Center: Release of the First 8490 Sequenced Strains for Exploring Actinobacteria Biosynthetic Diversity.</title>
        <authorList>
            <person name="Kalkreuter E."/>
            <person name="Kautsar S.A."/>
            <person name="Yang D."/>
            <person name="Bader C.D."/>
            <person name="Teijaro C.N."/>
            <person name="Fluegel L."/>
            <person name="Davis C.M."/>
            <person name="Simpson J.R."/>
            <person name="Lauterbach L."/>
            <person name="Steele A.D."/>
            <person name="Gui C."/>
            <person name="Meng S."/>
            <person name="Li G."/>
            <person name="Viehrig K."/>
            <person name="Ye F."/>
            <person name="Su P."/>
            <person name="Kiefer A.F."/>
            <person name="Nichols A."/>
            <person name="Cepeda A.J."/>
            <person name="Yan W."/>
            <person name="Fan B."/>
            <person name="Jiang Y."/>
            <person name="Adhikari A."/>
            <person name="Zheng C.-J."/>
            <person name="Schuster L."/>
            <person name="Cowan T.M."/>
            <person name="Smanski M.J."/>
            <person name="Chevrette M.G."/>
            <person name="De Carvalho L.P.S."/>
            <person name="Shen B."/>
        </authorList>
    </citation>
    <scope>NUCLEOTIDE SEQUENCE [LARGE SCALE GENOMIC DNA]</scope>
    <source>
        <strain evidence="1 2">NPDC002593</strain>
    </source>
</reference>
<evidence type="ECO:0000313" key="1">
    <source>
        <dbReference type="EMBL" id="MFF3566915.1"/>
    </source>
</evidence>
<dbReference type="EMBL" id="JBIAQY010000001">
    <property type="protein sequence ID" value="MFF3566915.1"/>
    <property type="molecule type" value="Genomic_DNA"/>
</dbReference>
<proteinExistence type="predicted"/>
<dbReference type="Proteomes" id="UP001601992">
    <property type="component" value="Unassembled WGS sequence"/>
</dbReference>